<keyword evidence="2" id="KW-1185">Reference proteome</keyword>
<sequence>MKFKMVRFDVNLVIRLAPETVQQDSVGHLRADGLAQCGARYFRGTIPAGRDDAFTIVGFENCPLPWKHR</sequence>
<evidence type="ECO:0000313" key="1">
    <source>
        <dbReference type="EMBL" id="KAK5628828.1"/>
    </source>
</evidence>
<protein>
    <submittedName>
        <fullName evidence="1">Uncharacterized protein</fullName>
    </submittedName>
</protein>
<organism evidence="1 2">
    <name type="scientific">Xylaria bambusicola</name>
    <dbReference type="NCBI Taxonomy" id="326684"/>
    <lineage>
        <taxon>Eukaryota</taxon>
        <taxon>Fungi</taxon>
        <taxon>Dikarya</taxon>
        <taxon>Ascomycota</taxon>
        <taxon>Pezizomycotina</taxon>
        <taxon>Sordariomycetes</taxon>
        <taxon>Xylariomycetidae</taxon>
        <taxon>Xylariales</taxon>
        <taxon>Xylariaceae</taxon>
        <taxon>Xylaria</taxon>
    </lineage>
</organism>
<evidence type="ECO:0000313" key="2">
    <source>
        <dbReference type="Proteomes" id="UP001305414"/>
    </source>
</evidence>
<comment type="caution">
    <text evidence="1">The sequence shown here is derived from an EMBL/GenBank/DDBJ whole genome shotgun (WGS) entry which is preliminary data.</text>
</comment>
<gene>
    <name evidence="1" type="ORF">RRF57_004543</name>
</gene>
<dbReference type="Proteomes" id="UP001305414">
    <property type="component" value="Unassembled WGS sequence"/>
</dbReference>
<name>A0AAN7UGN0_9PEZI</name>
<reference evidence="1 2" key="1">
    <citation type="submission" date="2023-10" db="EMBL/GenBank/DDBJ databases">
        <title>Draft genome sequence of Xylaria bambusicola isolate GMP-LS, the root and basal stem rot pathogen of sugarcane in Indonesia.</title>
        <authorList>
            <person name="Selvaraj P."/>
            <person name="Muralishankar V."/>
            <person name="Muruganantham S."/>
            <person name="Sp S."/>
            <person name="Haryani S."/>
            <person name="Lau K.J.X."/>
            <person name="Naqvi N.I."/>
        </authorList>
    </citation>
    <scope>NUCLEOTIDE SEQUENCE [LARGE SCALE GENOMIC DNA]</scope>
    <source>
        <strain evidence="1">GMP-LS</strain>
    </source>
</reference>
<proteinExistence type="predicted"/>
<dbReference type="AlphaFoldDB" id="A0AAN7UGN0"/>
<accession>A0AAN7UGN0</accession>
<dbReference type="EMBL" id="JAWHQM010000009">
    <property type="protein sequence ID" value="KAK5628828.1"/>
    <property type="molecule type" value="Genomic_DNA"/>
</dbReference>